<comment type="caution">
    <text evidence="1">The sequence shown here is derived from an EMBL/GenBank/DDBJ whole genome shotgun (WGS) entry which is preliminary data.</text>
</comment>
<dbReference type="Gene3D" id="3.40.800.20">
    <property type="entry name" value="Histone deacetylase domain"/>
    <property type="match status" value="1"/>
</dbReference>
<dbReference type="Proteomes" id="UP000287033">
    <property type="component" value="Unassembled WGS sequence"/>
</dbReference>
<feature type="non-terminal residue" evidence="1">
    <location>
        <position position="1"/>
    </location>
</feature>
<sequence>TNSLKEHVRKKMSEQKSRNKGKLLHNTNLYIDLLSTQWPIVYSSDYNISFLGLEKLHPFDSGKWGKIVHFLKEEKLISDETIVKAQEAQEDDLLVVHTRRYLNKLKFTEYQKSLDSEK</sequence>
<proteinExistence type="predicted"/>
<dbReference type="OrthoDB" id="437693at2759"/>
<organism evidence="1 2">
    <name type="scientific">Chiloscyllium punctatum</name>
    <name type="common">Brownbanded bambooshark</name>
    <name type="synonym">Hemiscyllium punctatum</name>
    <dbReference type="NCBI Taxonomy" id="137246"/>
    <lineage>
        <taxon>Eukaryota</taxon>
        <taxon>Metazoa</taxon>
        <taxon>Chordata</taxon>
        <taxon>Craniata</taxon>
        <taxon>Vertebrata</taxon>
        <taxon>Chondrichthyes</taxon>
        <taxon>Elasmobranchii</taxon>
        <taxon>Galeomorphii</taxon>
        <taxon>Galeoidea</taxon>
        <taxon>Orectolobiformes</taxon>
        <taxon>Hemiscylliidae</taxon>
        <taxon>Chiloscyllium</taxon>
    </lineage>
</organism>
<dbReference type="InterPro" id="IPR023696">
    <property type="entry name" value="Ureohydrolase_dom_sf"/>
</dbReference>
<gene>
    <name evidence="1" type="ORF">chiPu_0024538</name>
</gene>
<evidence type="ECO:0008006" key="3">
    <source>
        <dbReference type="Google" id="ProtNLM"/>
    </source>
</evidence>
<accession>A0A401TD89</accession>
<dbReference type="EMBL" id="BEZZ01041403">
    <property type="protein sequence ID" value="GCC40626.1"/>
    <property type="molecule type" value="Genomic_DNA"/>
</dbReference>
<dbReference type="SUPFAM" id="SSF52768">
    <property type="entry name" value="Arginase/deacetylase"/>
    <property type="match status" value="1"/>
</dbReference>
<protein>
    <recommendedName>
        <fullName evidence="3">Histone deacetylase domain-containing protein</fullName>
    </recommendedName>
</protein>
<evidence type="ECO:0000313" key="2">
    <source>
        <dbReference type="Proteomes" id="UP000287033"/>
    </source>
</evidence>
<name>A0A401TD89_CHIPU</name>
<reference evidence="1 2" key="1">
    <citation type="journal article" date="2018" name="Nat. Ecol. Evol.">
        <title>Shark genomes provide insights into elasmobranch evolution and the origin of vertebrates.</title>
        <authorList>
            <person name="Hara Y"/>
            <person name="Yamaguchi K"/>
            <person name="Onimaru K"/>
            <person name="Kadota M"/>
            <person name="Koyanagi M"/>
            <person name="Keeley SD"/>
            <person name="Tatsumi K"/>
            <person name="Tanaka K"/>
            <person name="Motone F"/>
            <person name="Kageyama Y"/>
            <person name="Nozu R"/>
            <person name="Adachi N"/>
            <person name="Nishimura O"/>
            <person name="Nakagawa R"/>
            <person name="Tanegashima C"/>
            <person name="Kiyatake I"/>
            <person name="Matsumoto R"/>
            <person name="Murakumo K"/>
            <person name="Nishida K"/>
            <person name="Terakita A"/>
            <person name="Kuratani S"/>
            <person name="Sato K"/>
            <person name="Hyodo S Kuraku.S."/>
        </authorList>
    </citation>
    <scope>NUCLEOTIDE SEQUENCE [LARGE SCALE GENOMIC DNA]</scope>
</reference>
<dbReference type="STRING" id="137246.A0A401TD89"/>
<keyword evidence="2" id="KW-1185">Reference proteome</keyword>
<dbReference type="InterPro" id="IPR037138">
    <property type="entry name" value="His_deacetylse_dom_sf"/>
</dbReference>
<dbReference type="AlphaFoldDB" id="A0A401TD89"/>
<evidence type="ECO:0000313" key="1">
    <source>
        <dbReference type="EMBL" id="GCC40626.1"/>
    </source>
</evidence>